<evidence type="ECO:0000313" key="2">
    <source>
        <dbReference type="EMBL" id="CAG9803995.1"/>
    </source>
</evidence>
<evidence type="ECO:0000313" key="3">
    <source>
        <dbReference type="EMBL" id="CAG9803996.1"/>
    </source>
</evidence>
<feature type="region of interest" description="Disordered" evidence="1">
    <location>
        <begin position="207"/>
        <end position="226"/>
    </location>
</feature>
<reference evidence="3" key="1">
    <citation type="submission" date="2022-01" db="EMBL/GenBank/DDBJ databases">
        <authorList>
            <person name="King R."/>
        </authorList>
    </citation>
    <scope>NUCLEOTIDE SEQUENCE</scope>
</reference>
<dbReference type="Proteomes" id="UP001153620">
    <property type="component" value="Chromosome 2"/>
</dbReference>
<evidence type="ECO:0000313" key="4">
    <source>
        <dbReference type="Proteomes" id="UP001153620"/>
    </source>
</evidence>
<gene>
    <name evidence="2" type="ORF">CHIRRI_LOCUS6890</name>
    <name evidence="3" type="ORF">CHIRRI_LOCUS6891</name>
</gene>
<protein>
    <submittedName>
        <fullName evidence="3">Uncharacterized protein</fullName>
    </submittedName>
</protein>
<keyword evidence="4" id="KW-1185">Reference proteome</keyword>
<name>A0A9N9WSW8_9DIPT</name>
<dbReference type="AlphaFoldDB" id="A0A9N9WSW8"/>
<organism evidence="3 4">
    <name type="scientific">Chironomus riparius</name>
    <dbReference type="NCBI Taxonomy" id="315576"/>
    <lineage>
        <taxon>Eukaryota</taxon>
        <taxon>Metazoa</taxon>
        <taxon>Ecdysozoa</taxon>
        <taxon>Arthropoda</taxon>
        <taxon>Hexapoda</taxon>
        <taxon>Insecta</taxon>
        <taxon>Pterygota</taxon>
        <taxon>Neoptera</taxon>
        <taxon>Endopterygota</taxon>
        <taxon>Diptera</taxon>
        <taxon>Nematocera</taxon>
        <taxon>Chironomoidea</taxon>
        <taxon>Chironomidae</taxon>
        <taxon>Chironominae</taxon>
        <taxon>Chironomus</taxon>
    </lineage>
</organism>
<proteinExistence type="predicted"/>
<sequence length="363" mass="41313">MAGKNSKKKSDQVVQNRPFLCASFDDGLMMVVHTTWIKEQFNESRYEVYYPKKNASSLVSKNIPKENIILWDSKPVIIECSHETMIQARCHQKELSASDDESKKRIKVRKDPLLQDLENTVRDQTDGDASKQVQNAMSVIEETVAEETVAEETVIEETVAEETVAEETVAEETVFEENSSERIDQLIEGAVTVDDLKIILKSMNGQLKRKNEDSPTNDGNKKSRTNPIEKKIASIEDFNMFLIKATESQEYKENLVRYWKKMPGTEGMTKFGNGKLHAILLSIFDLQFLNDSVLWGKLCVKEDAAGDKKLYLKVHGIFLEMLKDVLNLDDGNPTKTLGDFIKNILNNKIKRDMKAILKNSKKN</sequence>
<reference evidence="3" key="2">
    <citation type="submission" date="2022-10" db="EMBL/GenBank/DDBJ databases">
        <authorList>
            <consortium name="ENA_rothamsted_submissions"/>
            <consortium name="culmorum"/>
            <person name="King R."/>
        </authorList>
    </citation>
    <scope>NUCLEOTIDE SEQUENCE</scope>
</reference>
<accession>A0A9N9WSW8</accession>
<dbReference type="EMBL" id="OU895878">
    <property type="protein sequence ID" value="CAG9803996.1"/>
    <property type="molecule type" value="Genomic_DNA"/>
</dbReference>
<evidence type="ECO:0000256" key="1">
    <source>
        <dbReference type="SAM" id="MobiDB-lite"/>
    </source>
</evidence>
<dbReference type="EMBL" id="OU895878">
    <property type="protein sequence ID" value="CAG9803995.1"/>
    <property type="molecule type" value="Genomic_DNA"/>
</dbReference>